<dbReference type="Proteomes" id="UP000325161">
    <property type="component" value="Chromosome"/>
</dbReference>
<evidence type="ECO:0000256" key="4">
    <source>
        <dbReference type="PROSITE-ProRule" id="PRU00284"/>
    </source>
</evidence>
<evidence type="ECO:0000256" key="1">
    <source>
        <dbReference type="ARBA" id="ARBA00004370"/>
    </source>
</evidence>
<dbReference type="PROSITE" id="PS50111">
    <property type="entry name" value="CHEMOTAXIS_TRANSDUC_2"/>
    <property type="match status" value="1"/>
</dbReference>
<dbReference type="Pfam" id="PF00015">
    <property type="entry name" value="MCPsignal"/>
    <property type="match status" value="1"/>
</dbReference>
<dbReference type="GO" id="GO:0016020">
    <property type="term" value="C:membrane"/>
    <property type="evidence" value="ECO:0007669"/>
    <property type="project" value="UniProtKB-SubCell"/>
</dbReference>
<dbReference type="PANTHER" id="PTHR32089:SF112">
    <property type="entry name" value="LYSOZYME-LIKE PROTEIN-RELATED"/>
    <property type="match status" value="1"/>
</dbReference>
<keyword evidence="5" id="KW-0812">Transmembrane</keyword>
<dbReference type="Pfam" id="PF17201">
    <property type="entry name" value="Cache_3-Cache_2"/>
    <property type="match status" value="1"/>
</dbReference>
<dbReference type="GO" id="GO:0007165">
    <property type="term" value="P:signal transduction"/>
    <property type="evidence" value="ECO:0007669"/>
    <property type="project" value="UniProtKB-KW"/>
</dbReference>
<dbReference type="SMART" id="SM00304">
    <property type="entry name" value="HAMP"/>
    <property type="match status" value="1"/>
</dbReference>
<evidence type="ECO:0000256" key="2">
    <source>
        <dbReference type="ARBA" id="ARBA00023224"/>
    </source>
</evidence>
<dbReference type="PROSITE" id="PS50885">
    <property type="entry name" value="HAMP"/>
    <property type="match status" value="1"/>
</dbReference>
<dbReference type="OrthoDB" id="9806477at2"/>
<sequence length="693" mass="73846">MPTRALAYKKIHGGTMKKIFSLGRRSLSRQVLVVALSVAMLITGVTVAAVAWFTTKAAVANVGNQMAESLQSIYKSLEFAYNAANTRAEQQMFTYLRILGELPSMGTNLVETGKAGMVPALTAGGVVLNANTQLLTNVRDVTGAEAEVLVRHNGAWVRASTLRLDAQGMSMLGAPLDAKSPLTKLLDVGDQATAIVNEGGGWSAVRVWPIKDSTDTVVAGLALYVDQTIEVSDMLEYLRTASVLKVGKLHVVGPGTDGRPMLLVDSSDERKMIDDIFKGRDLATVQNMLNTERGFIEDRFERDTDSQLRAWRKSPQWGWTVIVDGEKDAFLAQEYQNILVLIGLLVGGGILTALLISWRTAVTLGPVKQVVQGISRLGEGNLTEDVPRGPKGSRNEIHIMAEQINLTRERIAELALQMNATGNQVASASTQTLASLHQIGQGTVVQSEAASGVAAAVEQLSVSISQIADNTVEANGFSKESSDAAAEGAAVVTATVDDIERVATLVTETADTVGRLEASSRQISAVVKTIQEIADQTNLLALNAAIEAARAGEEGRGFSVVADEVRNLAERTKQSTSQIAGVIAESQRQTKLAAEAMRVVNTDMQRSAQGARDAGTVLGRIREATARTASVIADISNAAGEQKSASEQIALRVEQIAQYTEQSATAVQQSVTVAESLQDQARALDTAIRTLRT</sequence>
<evidence type="ECO:0000259" key="7">
    <source>
        <dbReference type="PROSITE" id="PS50885"/>
    </source>
</evidence>
<proteinExistence type="inferred from homology"/>
<organism evidence="8 9">
    <name type="scientific">Pigmentiphaga aceris</name>
    <dbReference type="NCBI Taxonomy" id="1940612"/>
    <lineage>
        <taxon>Bacteria</taxon>
        <taxon>Pseudomonadati</taxon>
        <taxon>Pseudomonadota</taxon>
        <taxon>Betaproteobacteria</taxon>
        <taxon>Burkholderiales</taxon>
        <taxon>Alcaligenaceae</taxon>
        <taxon>Pigmentiphaga</taxon>
    </lineage>
</organism>
<feature type="domain" description="HAMP" evidence="7">
    <location>
        <begin position="361"/>
        <end position="416"/>
    </location>
</feature>
<dbReference type="AlphaFoldDB" id="A0A5C0B3I6"/>
<dbReference type="PANTHER" id="PTHR32089">
    <property type="entry name" value="METHYL-ACCEPTING CHEMOTAXIS PROTEIN MCPB"/>
    <property type="match status" value="1"/>
</dbReference>
<keyword evidence="5" id="KW-0472">Membrane</keyword>
<feature type="domain" description="Methyl-accepting transducer" evidence="6">
    <location>
        <begin position="421"/>
        <end position="657"/>
    </location>
</feature>
<dbReference type="KEGG" id="pacr:FXN63_23570"/>
<name>A0A5C0B3I6_9BURK</name>
<dbReference type="EMBL" id="CP043046">
    <property type="protein sequence ID" value="QEI08484.1"/>
    <property type="molecule type" value="Genomic_DNA"/>
</dbReference>
<dbReference type="InterPro" id="IPR033462">
    <property type="entry name" value="Cache_3-Cache_2"/>
</dbReference>
<reference evidence="8 9" key="1">
    <citation type="submission" date="2019-08" db="EMBL/GenBank/DDBJ databases">
        <title>Amphibian skin-associated Pigmentiphaga: genome sequence and occurrence across geography and hosts.</title>
        <authorList>
            <person name="Bletz M.C."/>
            <person name="Bunk B."/>
            <person name="Sproeer C."/>
            <person name="Biwer P."/>
            <person name="Reiter S."/>
            <person name="Rabemananjara F.C.E."/>
            <person name="Schulz S."/>
            <person name="Overmann J."/>
            <person name="Vences M."/>
        </authorList>
    </citation>
    <scope>NUCLEOTIDE SEQUENCE [LARGE SCALE GENOMIC DNA]</scope>
    <source>
        <strain evidence="8 9">Mada1488</strain>
    </source>
</reference>
<comment type="subcellular location">
    <subcellularLocation>
        <location evidence="1">Membrane</location>
    </subcellularLocation>
</comment>
<accession>A0A5C0B3I6</accession>
<dbReference type="Gene3D" id="1.10.287.950">
    <property type="entry name" value="Methyl-accepting chemotaxis protein"/>
    <property type="match status" value="1"/>
</dbReference>
<dbReference type="SUPFAM" id="SSF58104">
    <property type="entry name" value="Methyl-accepting chemotaxis protein (MCP) signaling domain"/>
    <property type="match status" value="1"/>
</dbReference>
<comment type="similarity">
    <text evidence="3">Belongs to the methyl-accepting chemotaxis (MCP) protein family.</text>
</comment>
<evidence type="ECO:0000256" key="3">
    <source>
        <dbReference type="ARBA" id="ARBA00029447"/>
    </source>
</evidence>
<dbReference type="FunFam" id="1.10.287.950:FF:000001">
    <property type="entry name" value="Methyl-accepting chemotaxis sensory transducer"/>
    <property type="match status" value="1"/>
</dbReference>
<gene>
    <name evidence="8" type="ORF">FXN63_23570</name>
</gene>
<evidence type="ECO:0000313" key="8">
    <source>
        <dbReference type="EMBL" id="QEI08484.1"/>
    </source>
</evidence>
<evidence type="ECO:0000256" key="5">
    <source>
        <dbReference type="SAM" id="Phobius"/>
    </source>
</evidence>
<keyword evidence="2 4" id="KW-0807">Transducer</keyword>
<evidence type="ECO:0000313" key="9">
    <source>
        <dbReference type="Proteomes" id="UP000325161"/>
    </source>
</evidence>
<protein>
    <submittedName>
        <fullName evidence="8">Methyl-accepting chemotaxis protein</fullName>
    </submittedName>
</protein>
<dbReference type="InterPro" id="IPR003660">
    <property type="entry name" value="HAMP_dom"/>
</dbReference>
<feature type="transmembrane region" description="Helical" evidence="5">
    <location>
        <begin position="31"/>
        <end position="53"/>
    </location>
</feature>
<keyword evidence="9" id="KW-1185">Reference proteome</keyword>
<evidence type="ECO:0000259" key="6">
    <source>
        <dbReference type="PROSITE" id="PS50111"/>
    </source>
</evidence>
<dbReference type="CDD" id="cd11386">
    <property type="entry name" value="MCP_signal"/>
    <property type="match status" value="1"/>
</dbReference>
<dbReference type="GO" id="GO:0006935">
    <property type="term" value="P:chemotaxis"/>
    <property type="evidence" value="ECO:0007669"/>
    <property type="project" value="UniProtKB-ARBA"/>
</dbReference>
<keyword evidence="5" id="KW-1133">Transmembrane helix</keyword>
<dbReference type="SMART" id="SM00283">
    <property type="entry name" value="MA"/>
    <property type="match status" value="1"/>
</dbReference>
<dbReference type="InterPro" id="IPR004089">
    <property type="entry name" value="MCPsignal_dom"/>
</dbReference>